<evidence type="ECO:0000313" key="8">
    <source>
        <dbReference type="Proteomes" id="UP000054302"/>
    </source>
</evidence>
<evidence type="ECO:0000256" key="3">
    <source>
        <dbReference type="ARBA" id="ARBA00035306"/>
    </source>
</evidence>
<evidence type="ECO:0000256" key="1">
    <source>
        <dbReference type="ARBA" id="ARBA00022801"/>
    </source>
</evidence>
<dbReference type="InterPro" id="IPR019438">
    <property type="entry name" value="Q_salvage"/>
</dbReference>
<comment type="function">
    <text evidence="6">Catalyzes the hydrolysis of queuosine 5'-phosphate, releasing the nucleobase queuine (q). Is required for salvage of queuine from exogenous queuosine (Q) that is imported and then converted to queuosine 5'-phosphate intracellularly.</text>
</comment>
<dbReference type="PANTHER" id="PTHR21314">
    <property type="entry name" value="QUEUOSINE 5'-PHOSPHATE N-GLYCOSYLASE_HYDROLASE-RELATED"/>
    <property type="match status" value="1"/>
</dbReference>
<organism evidence="7 8">
    <name type="scientific">Exophiala mesophila</name>
    <name type="common">Black yeast-like fungus</name>
    <dbReference type="NCBI Taxonomy" id="212818"/>
    <lineage>
        <taxon>Eukaryota</taxon>
        <taxon>Fungi</taxon>
        <taxon>Dikarya</taxon>
        <taxon>Ascomycota</taxon>
        <taxon>Pezizomycotina</taxon>
        <taxon>Eurotiomycetes</taxon>
        <taxon>Chaetothyriomycetidae</taxon>
        <taxon>Chaetothyriales</taxon>
        <taxon>Herpotrichiellaceae</taxon>
        <taxon>Exophiala</taxon>
    </lineage>
</organism>
<reference evidence="7 8" key="1">
    <citation type="submission" date="2015-01" db="EMBL/GenBank/DDBJ databases">
        <title>The Genome Sequence of Exophiala mesophila CBS40295.</title>
        <authorList>
            <consortium name="The Broad Institute Genomics Platform"/>
            <person name="Cuomo C."/>
            <person name="de Hoog S."/>
            <person name="Gorbushina A."/>
            <person name="Stielow B."/>
            <person name="Teixiera M."/>
            <person name="Abouelleil A."/>
            <person name="Chapman S.B."/>
            <person name="Priest M."/>
            <person name="Young S.K."/>
            <person name="Wortman J."/>
            <person name="Nusbaum C."/>
            <person name="Birren B."/>
        </authorList>
    </citation>
    <scope>NUCLEOTIDE SEQUENCE [LARGE SCALE GENOMIC DNA]</scope>
    <source>
        <strain evidence="7 8">CBS 40295</strain>
    </source>
</reference>
<gene>
    <name evidence="7" type="ORF">PV10_04793</name>
</gene>
<proteinExistence type="inferred from homology"/>
<dbReference type="GO" id="GO:0016787">
    <property type="term" value="F:hydrolase activity"/>
    <property type="evidence" value="ECO:0007669"/>
    <property type="project" value="UniProtKB-KW"/>
</dbReference>
<evidence type="ECO:0000256" key="6">
    <source>
        <dbReference type="RuleBase" id="RU365002"/>
    </source>
</evidence>
<dbReference type="HOGENOM" id="CLU_036001_2_1_1"/>
<dbReference type="STRING" id="212818.A0A0D1WW55"/>
<accession>A0A0D1WW55</accession>
<dbReference type="OrthoDB" id="416777at2759"/>
<comment type="similarity">
    <text evidence="2 6">Belongs to the QNG1 protein family.</text>
</comment>
<dbReference type="EMBL" id="KN847522">
    <property type="protein sequence ID" value="KIV93590.1"/>
    <property type="molecule type" value="Genomic_DNA"/>
</dbReference>
<dbReference type="GeneID" id="27322638"/>
<dbReference type="AlphaFoldDB" id="A0A0D1WW55"/>
<evidence type="ECO:0000313" key="7">
    <source>
        <dbReference type="EMBL" id="KIV93590.1"/>
    </source>
</evidence>
<dbReference type="Proteomes" id="UP000054302">
    <property type="component" value="Unassembled WGS sequence"/>
</dbReference>
<dbReference type="PANTHER" id="PTHR21314:SF0">
    <property type="entry name" value="QUEUOSINE 5'-PHOSPHATE N-GLYCOSYLASE_HYDROLASE"/>
    <property type="match status" value="1"/>
</dbReference>
<name>A0A0D1WW55_EXOME</name>
<sequence>MSDDEADPELLALIRQSLGLGPTSPTAPPNTGVLKSAEYICDNAIDVSISMSGTKAAAHTVWQLMQKKGYSTQTWSEHELHPQTKDEATVNFIFTMNLLNFSFWSELPADQRFAVHYKDRTWTGYWSLVAALQRALDEGISITTPSFWQDIDACPDTLLAHVFRSATAEPIPLLEERISILREAGTILCRDFESSPATLIKQADHSASLLVNLLVQHFPNFQDETTFKARRVHLYKRAQIMVADLWACFNGISYGEFWDIGSLTMFADYRIPQMLQSLNCLWYSPRLESRIARLEMLEPGEPAEVEIRGCSIWCVELLRRQIESMYPESKARLNAVLIDFFLYDTCKEMEARGEIDDEKILPHHRTRSIYY</sequence>
<dbReference type="Pfam" id="PF10343">
    <property type="entry name" value="Q_salvage"/>
    <property type="match status" value="1"/>
</dbReference>
<dbReference type="VEuPathDB" id="FungiDB:PV10_04793"/>
<dbReference type="GO" id="GO:0006400">
    <property type="term" value="P:tRNA modification"/>
    <property type="evidence" value="ECO:0007669"/>
    <property type="project" value="TreeGrafter"/>
</dbReference>
<dbReference type="RefSeq" id="XP_016225164.1">
    <property type="nucleotide sequence ID" value="XM_016369376.1"/>
</dbReference>
<keyword evidence="8" id="KW-1185">Reference proteome</keyword>
<comment type="catalytic activity">
    <reaction evidence="5 6">
        <text>queuosine 5'-phosphate + H2O = queuine + D-ribose 5-phosphate</text>
        <dbReference type="Rhea" id="RHEA:75387"/>
        <dbReference type="ChEBI" id="CHEBI:15377"/>
        <dbReference type="ChEBI" id="CHEBI:17433"/>
        <dbReference type="ChEBI" id="CHEBI:78346"/>
        <dbReference type="ChEBI" id="CHEBI:194371"/>
    </reaction>
    <physiologicalReaction direction="left-to-right" evidence="5 6">
        <dbReference type="Rhea" id="RHEA:75388"/>
    </physiologicalReaction>
</comment>
<protein>
    <recommendedName>
        <fullName evidence="3 6">Queuosine 5'-phosphate N-glycosylase/hydrolase</fullName>
        <ecNumber evidence="6">3.2.2.-</ecNumber>
    </recommendedName>
    <alternativeName>
        <fullName evidence="4 6">Queuosine-nucleotide N-glycosylase/hydrolase</fullName>
    </alternativeName>
</protein>
<dbReference type="OMA" id="FSFWSEE"/>
<evidence type="ECO:0000256" key="5">
    <source>
        <dbReference type="ARBA" id="ARBA00048204"/>
    </source>
</evidence>
<evidence type="ECO:0000256" key="2">
    <source>
        <dbReference type="ARBA" id="ARBA00035119"/>
    </source>
</evidence>
<dbReference type="EC" id="3.2.2.-" evidence="6"/>
<evidence type="ECO:0000256" key="4">
    <source>
        <dbReference type="ARBA" id="ARBA00035393"/>
    </source>
</evidence>
<keyword evidence="1 6" id="KW-0378">Hydrolase</keyword>